<proteinExistence type="predicted"/>
<dbReference type="Gene3D" id="1.10.10.10">
    <property type="entry name" value="Winged helix-like DNA-binding domain superfamily/Winged helix DNA-binding domain"/>
    <property type="match status" value="1"/>
</dbReference>
<reference evidence="6" key="1">
    <citation type="submission" date="2024-05" db="EMBL/GenBank/DDBJ databases">
        <title>Herbiconiux sp. A18JL235.</title>
        <authorList>
            <person name="Zhang G."/>
        </authorList>
    </citation>
    <scope>NUCLEOTIDE SEQUENCE</scope>
    <source>
        <strain evidence="6">A18JL235</strain>
    </source>
</reference>
<evidence type="ECO:0000256" key="2">
    <source>
        <dbReference type="ARBA" id="ARBA00023125"/>
    </source>
</evidence>
<dbReference type="PRINTS" id="PR00033">
    <property type="entry name" value="HTHASNC"/>
</dbReference>
<dbReference type="Pfam" id="PF13404">
    <property type="entry name" value="HTH_AsnC-type"/>
    <property type="match status" value="1"/>
</dbReference>
<dbReference type="PANTHER" id="PTHR30154:SF34">
    <property type="entry name" value="TRANSCRIPTIONAL REGULATOR AZLB"/>
    <property type="match status" value="1"/>
</dbReference>
<name>A0AB39BH08_9MICO</name>
<dbReference type="SUPFAM" id="SSF46785">
    <property type="entry name" value="Winged helix' DNA-binding domain"/>
    <property type="match status" value="1"/>
</dbReference>
<dbReference type="InterPro" id="IPR036388">
    <property type="entry name" value="WH-like_DNA-bd_sf"/>
</dbReference>
<gene>
    <name evidence="6" type="ORF">ABFY20_00710</name>
</gene>
<protein>
    <submittedName>
        <fullName evidence="6">Lrp/AsnC family transcriptional regulator</fullName>
    </submittedName>
</protein>
<dbReference type="RefSeq" id="WP_368498027.1">
    <property type="nucleotide sequence ID" value="NZ_CP162511.1"/>
</dbReference>
<organism evidence="6">
    <name type="scientific">Herbiconiux sp. A18JL235</name>
    <dbReference type="NCBI Taxonomy" id="3152363"/>
    <lineage>
        <taxon>Bacteria</taxon>
        <taxon>Bacillati</taxon>
        <taxon>Actinomycetota</taxon>
        <taxon>Actinomycetes</taxon>
        <taxon>Micrococcales</taxon>
        <taxon>Microbacteriaceae</taxon>
        <taxon>Herbiconiux</taxon>
    </lineage>
</organism>
<dbReference type="SUPFAM" id="SSF54909">
    <property type="entry name" value="Dimeric alpha+beta barrel"/>
    <property type="match status" value="1"/>
</dbReference>
<dbReference type="GO" id="GO:0005829">
    <property type="term" value="C:cytosol"/>
    <property type="evidence" value="ECO:0007669"/>
    <property type="project" value="TreeGrafter"/>
</dbReference>
<evidence type="ECO:0000256" key="1">
    <source>
        <dbReference type="ARBA" id="ARBA00023015"/>
    </source>
</evidence>
<dbReference type="InterPro" id="IPR054609">
    <property type="entry name" value="PF0864-like_C"/>
</dbReference>
<sequence>MELEAVDVIDRKIIDQLRLDGRRSFGQIARYVGLSEGSVRQRYHRLLSLGVVQVVGMPNSPKMGYVEAHLSIRVRGATVETVARALAALPEVKYVAACIGSYDLSADVRCDDQAQMNAFLTDTVRSITGVDHLETAAVLEVIKDEYVWSGFREPIGRPTRPHPATGALPR</sequence>
<keyword evidence="2" id="KW-0238">DNA-binding</keyword>
<dbReference type="Pfam" id="PF22482">
    <property type="entry name" value="AsnC_trans_reg_3"/>
    <property type="match status" value="1"/>
</dbReference>
<feature type="domain" description="HTH asnC-type" evidence="4">
    <location>
        <begin position="7"/>
        <end position="46"/>
    </location>
</feature>
<dbReference type="GO" id="GO:0043565">
    <property type="term" value="F:sequence-specific DNA binding"/>
    <property type="evidence" value="ECO:0007669"/>
    <property type="project" value="InterPro"/>
</dbReference>
<evidence type="ECO:0000259" key="5">
    <source>
        <dbReference type="Pfam" id="PF22482"/>
    </source>
</evidence>
<keyword evidence="3" id="KW-0804">Transcription</keyword>
<dbReference type="InterPro" id="IPR011008">
    <property type="entry name" value="Dimeric_a/b-barrel"/>
</dbReference>
<evidence type="ECO:0000256" key="3">
    <source>
        <dbReference type="ARBA" id="ARBA00023163"/>
    </source>
</evidence>
<dbReference type="AlphaFoldDB" id="A0AB39BH08"/>
<keyword evidence="1" id="KW-0805">Transcription regulation</keyword>
<dbReference type="EMBL" id="CP162511">
    <property type="protein sequence ID" value="XDI05641.1"/>
    <property type="molecule type" value="Genomic_DNA"/>
</dbReference>
<evidence type="ECO:0000313" key="6">
    <source>
        <dbReference type="EMBL" id="XDI05641.1"/>
    </source>
</evidence>
<feature type="domain" description="Transcriptional regulatory protein PF0864-like C-terminal" evidence="5">
    <location>
        <begin position="78"/>
        <end position="149"/>
    </location>
</feature>
<dbReference type="Gene3D" id="3.30.70.920">
    <property type="match status" value="1"/>
</dbReference>
<dbReference type="PANTHER" id="PTHR30154">
    <property type="entry name" value="LEUCINE-RESPONSIVE REGULATORY PROTEIN"/>
    <property type="match status" value="1"/>
</dbReference>
<dbReference type="InterPro" id="IPR000485">
    <property type="entry name" value="AsnC-type_HTH_dom"/>
</dbReference>
<dbReference type="SMART" id="SM00344">
    <property type="entry name" value="HTH_ASNC"/>
    <property type="match status" value="1"/>
</dbReference>
<dbReference type="InterPro" id="IPR019888">
    <property type="entry name" value="Tscrpt_reg_AsnC-like"/>
</dbReference>
<dbReference type="GO" id="GO:0043200">
    <property type="term" value="P:response to amino acid"/>
    <property type="evidence" value="ECO:0007669"/>
    <property type="project" value="TreeGrafter"/>
</dbReference>
<evidence type="ECO:0000259" key="4">
    <source>
        <dbReference type="Pfam" id="PF13404"/>
    </source>
</evidence>
<accession>A0AB39BH08</accession>
<dbReference type="InterPro" id="IPR036390">
    <property type="entry name" value="WH_DNA-bd_sf"/>
</dbReference>